<protein>
    <recommendedName>
        <fullName evidence="4">Glycosyltransferase RgtA/B/C/D-like domain-containing protein</fullName>
    </recommendedName>
</protein>
<evidence type="ECO:0008006" key="4">
    <source>
        <dbReference type="Google" id="ProtNLM"/>
    </source>
</evidence>
<keyword evidence="3" id="KW-1185">Reference proteome</keyword>
<dbReference type="Proteomes" id="UP001596456">
    <property type="component" value="Unassembled WGS sequence"/>
</dbReference>
<dbReference type="EMBL" id="JBHTCM010000010">
    <property type="protein sequence ID" value="MFC7333963.1"/>
    <property type="molecule type" value="Genomic_DNA"/>
</dbReference>
<feature type="transmembrane region" description="Helical" evidence="1">
    <location>
        <begin position="182"/>
        <end position="202"/>
    </location>
</feature>
<feature type="transmembrane region" description="Helical" evidence="1">
    <location>
        <begin position="120"/>
        <end position="140"/>
    </location>
</feature>
<dbReference type="RefSeq" id="WP_377359390.1">
    <property type="nucleotide sequence ID" value="NZ_JBHTCM010000010.1"/>
</dbReference>
<evidence type="ECO:0000313" key="3">
    <source>
        <dbReference type="Proteomes" id="UP001596456"/>
    </source>
</evidence>
<keyword evidence="1" id="KW-0812">Transmembrane</keyword>
<feature type="transmembrane region" description="Helical" evidence="1">
    <location>
        <begin position="278"/>
        <end position="298"/>
    </location>
</feature>
<feature type="transmembrane region" description="Helical" evidence="1">
    <location>
        <begin position="251"/>
        <end position="271"/>
    </location>
</feature>
<evidence type="ECO:0000313" key="2">
    <source>
        <dbReference type="EMBL" id="MFC7333963.1"/>
    </source>
</evidence>
<feature type="transmembrane region" description="Helical" evidence="1">
    <location>
        <begin position="214"/>
        <end position="235"/>
    </location>
</feature>
<gene>
    <name evidence="2" type="ORF">ACFQPS_12390</name>
</gene>
<feature type="transmembrane region" description="Helical" evidence="1">
    <location>
        <begin position="88"/>
        <end position="108"/>
    </location>
</feature>
<sequence>MTGARVRDLLPVAVGAVLVALWGWLTWDWWFPVPFWDMVNVLRFLDRIDGVFNPALFFTFVDNEHRPVFPMALFYVDTYLLGATGRPLVAASWLCAFVTALIFWRAAAERLGDRARASGLLLLGMLALLFGLVHFENLFWSKQTHVYLSLLASAAAMRLATRDDPGARRGIVSARAGGTAGLLFVGSFSFLYGVVAWAPVLAFQLLSRRHRTDLAVTVPAFLLTVALYAATWTWIEGHDSPFRTLLDPLGLLAYALDLVSGPLTMALSAFLPMERANLIAVTAVVLLTAAGVAGLPPIRGRLGRRRPETAGRGTALPATDSFLLLVMAHMLLIGLVTGLGRLHVTPGETSRYQICGALFLIAAVGLTVRARPTAATVAALALAAIGAAGSYAAFPQAKALVFKVENGAMAFALGVDTDPVSDQIFPVHQMLADIRKRMAEQGIRPWQVPAVDRIGGPLPEAADPARCVGSVESVTDLPGAPQPFRRVMGWALERRDTGYETPRLMVFTDADGRITGLGTVGIRRDEISAEIRLGRLARRVSDAGYPGFIGYLPKDADGGPETVQAWAILHDGSACPLTGGR</sequence>
<comment type="caution">
    <text evidence="2">The sequence shown here is derived from an EMBL/GenBank/DDBJ whole genome shotgun (WGS) entry which is preliminary data.</text>
</comment>
<keyword evidence="1" id="KW-0472">Membrane</keyword>
<proteinExistence type="predicted"/>
<feature type="transmembrane region" description="Helical" evidence="1">
    <location>
        <begin position="322"/>
        <end position="340"/>
    </location>
</feature>
<reference evidence="3" key="1">
    <citation type="journal article" date="2019" name="Int. J. Syst. Evol. Microbiol.">
        <title>The Global Catalogue of Microorganisms (GCM) 10K type strain sequencing project: providing services to taxonomists for standard genome sequencing and annotation.</title>
        <authorList>
            <consortium name="The Broad Institute Genomics Platform"/>
            <consortium name="The Broad Institute Genome Sequencing Center for Infectious Disease"/>
            <person name="Wu L."/>
            <person name="Ma J."/>
        </authorList>
    </citation>
    <scope>NUCLEOTIDE SEQUENCE [LARGE SCALE GENOMIC DNA]</scope>
    <source>
        <strain evidence="3">CGMCC 1.16275</strain>
    </source>
</reference>
<feature type="transmembrane region" description="Helical" evidence="1">
    <location>
        <begin position="9"/>
        <end position="27"/>
    </location>
</feature>
<evidence type="ECO:0000256" key="1">
    <source>
        <dbReference type="SAM" id="Phobius"/>
    </source>
</evidence>
<organism evidence="2 3">
    <name type="scientific">Rhodocista pekingensis</name>
    <dbReference type="NCBI Taxonomy" id="201185"/>
    <lineage>
        <taxon>Bacteria</taxon>
        <taxon>Pseudomonadati</taxon>
        <taxon>Pseudomonadota</taxon>
        <taxon>Alphaproteobacteria</taxon>
        <taxon>Rhodospirillales</taxon>
        <taxon>Azospirillaceae</taxon>
        <taxon>Rhodocista</taxon>
    </lineage>
</organism>
<feature type="transmembrane region" description="Helical" evidence="1">
    <location>
        <begin position="374"/>
        <end position="394"/>
    </location>
</feature>
<feature type="transmembrane region" description="Helical" evidence="1">
    <location>
        <begin position="352"/>
        <end position="368"/>
    </location>
</feature>
<name>A0ABW2KV92_9PROT</name>
<accession>A0ABW2KV92</accession>
<keyword evidence="1" id="KW-1133">Transmembrane helix</keyword>